<feature type="transmembrane region" description="Helical" evidence="1">
    <location>
        <begin position="336"/>
        <end position="358"/>
    </location>
</feature>
<dbReference type="Proteomes" id="UP000193558">
    <property type="component" value="Unassembled WGS sequence"/>
</dbReference>
<name>A0A1X1D5S4_9GAMM</name>
<keyword evidence="1" id="KW-0812">Transmembrane</keyword>
<feature type="transmembrane region" description="Helical" evidence="1">
    <location>
        <begin position="141"/>
        <end position="158"/>
    </location>
</feature>
<feature type="domain" description="Acyltransferase 3" evidence="2">
    <location>
        <begin position="6"/>
        <end position="320"/>
    </location>
</feature>
<organism evidence="4 5">
    <name type="scientific">Pantoea rwandensis</name>
    <dbReference type="NCBI Taxonomy" id="1076550"/>
    <lineage>
        <taxon>Bacteria</taxon>
        <taxon>Pseudomonadati</taxon>
        <taxon>Pseudomonadota</taxon>
        <taxon>Gammaproteobacteria</taxon>
        <taxon>Enterobacterales</taxon>
        <taxon>Erwiniaceae</taxon>
        <taxon>Pantoea</taxon>
    </lineage>
</organism>
<dbReference type="InterPro" id="IPR002656">
    <property type="entry name" value="Acyl_transf_3_dom"/>
</dbReference>
<dbReference type="InterPro" id="IPR050879">
    <property type="entry name" value="Acyltransferase_3"/>
</dbReference>
<keyword evidence="1" id="KW-1133">Transmembrane helix</keyword>
<evidence type="ECO:0000259" key="3">
    <source>
        <dbReference type="Pfam" id="PF19040"/>
    </source>
</evidence>
<feature type="transmembrane region" description="Helical" evidence="1">
    <location>
        <begin position="242"/>
        <end position="260"/>
    </location>
</feature>
<keyword evidence="1" id="KW-0472">Membrane</keyword>
<gene>
    <name evidence="4" type="ORF">HA51_02915</name>
</gene>
<feature type="transmembrane region" description="Helical" evidence="1">
    <location>
        <begin position="189"/>
        <end position="210"/>
    </location>
</feature>
<comment type="caution">
    <text evidence="4">The sequence shown here is derived from an EMBL/GenBank/DDBJ whole genome shotgun (WGS) entry which is preliminary data.</text>
</comment>
<feature type="transmembrane region" description="Helical" evidence="1">
    <location>
        <begin position="163"/>
        <end position="183"/>
    </location>
</feature>
<evidence type="ECO:0000313" key="4">
    <source>
        <dbReference type="EMBL" id="ORM72023.1"/>
    </source>
</evidence>
<protein>
    <submittedName>
        <fullName evidence="4">Acyltransferase</fullName>
    </submittedName>
</protein>
<dbReference type="GO" id="GO:0009103">
    <property type="term" value="P:lipopolysaccharide biosynthetic process"/>
    <property type="evidence" value="ECO:0007669"/>
    <property type="project" value="TreeGrafter"/>
</dbReference>
<evidence type="ECO:0000259" key="2">
    <source>
        <dbReference type="Pfam" id="PF01757"/>
    </source>
</evidence>
<feature type="transmembrane region" description="Helical" evidence="1">
    <location>
        <begin position="219"/>
        <end position="236"/>
    </location>
</feature>
<feature type="transmembrane region" description="Helical" evidence="1">
    <location>
        <begin position="72"/>
        <end position="91"/>
    </location>
</feature>
<feature type="transmembrane region" description="Helical" evidence="1">
    <location>
        <begin position="7"/>
        <end position="25"/>
    </location>
</feature>
<dbReference type="PANTHER" id="PTHR23028">
    <property type="entry name" value="ACETYLTRANSFERASE"/>
    <property type="match status" value="1"/>
</dbReference>
<evidence type="ECO:0000256" key="1">
    <source>
        <dbReference type="SAM" id="Phobius"/>
    </source>
</evidence>
<proteinExistence type="predicted"/>
<dbReference type="GO" id="GO:0016747">
    <property type="term" value="F:acyltransferase activity, transferring groups other than amino-acyl groups"/>
    <property type="evidence" value="ECO:0007669"/>
    <property type="project" value="InterPro"/>
</dbReference>
<evidence type="ECO:0000313" key="5">
    <source>
        <dbReference type="Proteomes" id="UP000193558"/>
    </source>
</evidence>
<keyword evidence="4" id="KW-0808">Transferase</keyword>
<keyword evidence="4" id="KW-0012">Acyltransferase</keyword>
<feature type="transmembrane region" description="Helical" evidence="1">
    <location>
        <begin position="303"/>
        <end position="324"/>
    </location>
</feature>
<dbReference type="PANTHER" id="PTHR23028:SF53">
    <property type="entry name" value="ACYL_TRANSF_3 DOMAIN-CONTAINING PROTEIN"/>
    <property type="match status" value="1"/>
</dbReference>
<feature type="transmembrane region" description="Helical" evidence="1">
    <location>
        <begin position="281"/>
        <end position="297"/>
    </location>
</feature>
<dbReference type="GO" id="GO:0016020">
    <property type="term" value="C:membrane"/>
    <property type="evidence" value="ECO:0007669"/>
    <property type="project" value="TreeGrafter"/>
</dbReference>
<dbReference type="AlphaFoldDB" id="A0A1X1D5S4"/>
<dbReference type="Pfam" id="PF01757">
    <property type="entry name" value="Acyl_transf_3"/>
    <property type="match status" value="1"/>
</dbReference>
<dbReference type="InterPro" id="IPR043968">
    <property type="entry name" value="SGNH"/>
</dbReference>
<sequence length="633" mass="70568">MTFRSDINGLRAYAVMLVILYHFGFTQVSGGFLGVDVFFVISGYLMTSIILSRIKHNNFSLMAFYAARCRRIIPPLMMLCAILMLMGYFLMPPEEYKRMAEHAVSSLSFISNVVYFKQGGYFDTGSVYKWLLHTWSLSVEWQFYLLLPLALMFIARFLRQQFAWVMGIAALLSFGLVLAMVATDFHLTATYYLLPTRAWEMLVGGLVYLAPKTRLSGQGWVPPVSILALILCALMFDENIAWPGIMTLIPVLFTALILHAGVQNSRWLNHRVMQHIGKTSYSIYLWHWPLWVFWHLADWPVTFVSQLILILLSLAAGWASYAWVENRQSWFSRKTIIALGQAALVILCGVTIVARAGVPSRAPAVVASIGHYSQQRFELAKNCFVLSGVTSPQCVFGDASQVNLVVLGDSHASAMLSSILASARPQDGVVFIAQSGCPSVPDIQRSASPDCGGFVKAAIADIERKYPNASVLIINRLSFYLHGEYGSGSRAPTYSFRQDGNSIAAYQQHFGAAVKQLASHHRVFIMTPVPEFGYDVIYRMSRDAMRGKALSIQQSRAEYQSRHQDALAMLKHIAALSPDVTLLDATQGLCDSRFCYGAREDVPLYRDDNHLSEVGNKSLSGVFAGMWGMIEGR</sequence>
<feature type="domain" description="SGNH" evidence="3">
    <location>
        <begin position="391"/>
        <end position="624"/>
    </location>
</feature>
<dbReference type="RefSeq" id="WP_084931778.1">
    <property type="nucleotide sequence ID" value="NZ_MLFR01000001.1"/>
</dbReference>
<dbReference type="EMBL" id="MLFR01000001">
    <property type="protein sequence ID" value="ORM72023.1"/>
    <property type="molecule type" value="Genomic_DNA"/>
</dbReference>
<reference evidence="4 5" key="1">
    <citation type="journal article" date="2017" name="Antonie Van Leeuwenhoek">
        <title>Phylogenomic resolution of the bacterial genus Pantoea and its relationship with Erwinia and Tatumella.</title>
        <authorList>
            <person name="Palmer M."/>
            <person name="Steenkamp E.T."/>
            <person name="Coetzee M.P."/>
            <person name="Chan W.Y."/>
            <person name="van Zyl E."/>
            <person name="De Maayer P."/>
            <person name="Coutinho T.A."/>
            <person name="Blom J."/>
            <person name="Smits T.H."/>
            <person name="Duffy B."/>
            <person name="Venter S.N."/>
        </authorList>
    </citation>
    <scope>NUCLEOTIDE SEQUENCE [LARGE SCALE GENOMIC DNA]</scope>
    <source>
        <strain evidence="4 5">LMG 26275</strain>
    </source>
</reference>
<accession>A0A1X1D5S4</accession>
<feature type="transmembrane region" description="Helical" evidence="1">
    <location>
        <begin position="31"/>
        <end position="51"/>
    </location>
</feature>
<dbReference type="OrthoDB" id="9767863at2"/>
<dbReference type="Pfam" id="PF19040">
    <property type="entry name" value="SGNH"/>
    <property type="match status" value="1"/>
</dbReference>